<feature type="compositionally biased region" description="Basic residues" evidence="1">
    <location>
        <begin position="241"/>
        <end position="252"/>
    </location>
</feature>
<evidence type="ECO:0008006" key="3">
    <source>
        <dbReference type="Google" id="ProtNLM"/>
    </source>
</evidence>
<gene>
    <name evidence="2" type="ORF">AB5J52_00115</name>
</gene>
<dbReference type="RefSeq" id="WP_369220582.1">
    <property type="nucleotide sequence ID" value="NZ_CP163441.1"/>
</dbReference>
<name>A0AB39QEH8_9ACTN</name>
<dbReference type="AlphaFoldDB" id="A0AB39QEH8"/>
<proteinExistence type="predicted"/>
<protein>
    <recommendedName>
        <fullName evidence="3">XRE family transcriptional regulator</fullName>
    </recommendedName>
</protein>
<accession>A0AB39QEH8</accession>
<reference evidence="2" key="1">
    <citation type="submission" date="2024-07" db="EMBL/GenBank/DDBJ databases">
        <authorList>
            <person name="Yu S.T."/>
        </authorList>
    </citation>
    <scope>NUCLEOTIDE SEQUENCE</scope>
    <source>
        <strain evidence="2">R39</strain>
    </source>
</reference>
<evidence type="ECO:0000313" key="2">
    <source>
        <dbReference type="EMBL" id="XDQ40821.1"/>
    </source>
</evidence>
<sequence>MSHRAPGPAEAELARLRGWLRAAKGPRTFGSLARRASAGCMPVAACTLRRALDGRLPTLYTVRAFARGADADEQEAARVWAVAAAAVHPAPVRQPVAYVPGRGITTLAGLASAMKRVRAEAGGPSLRRLVGSPEAERRISRSALHNALTGRRLPSEDLLAGFAAACGAGEETTRALLAARARILAGPQTRPRVWTAERARYQMLRDAGVPYWRRNEDINTLDLGVDPDFPVRRQPSPARRTAQRHRRRRSQRRQAATNSTATNAGLRNEEANTGQDWVRPEP</sequence>
<feature type="region of interest" description="Disordered" evidence="1">
    <location>
        <begin position="223"/>
        <end position="282"/>
    </location>
</feature>
<feature type="compositionally biased region" description="Polar residues" evidence="1">
    <location>
        <begin position="257"/>
        <end position="275"/>
    </location>
</feature>
<dbReference type="EMBL" id="CP163441">
    <property type="protein sequence ID" value="XDQ40821.1"/>
    <property type="molecule type" value="Genomic_DNA"/>
</dbReference>
<evidence type="ECO:0000256" key="1">
    <source>
        <dbReference type="SAM" id="MobiDB-lite"/>
    </source>
</evidence>
<organism evidence="2">
    <name type="scientific">Streptomyces sp. R39</name>
    <dbReference type="NCBI Taxonomy" id="3238631"/>
    <lineage>
        <taxon>Bacteria</taxon>
        <taxon>Bacillati</taxon>
        <taxon>Actinomycetota</taxon>
        <taxon>Actinomycetes</taxon>
        <taxon>Kitasatosporales</taxon>
        <taxon>Streptomycetaceae</taxon>
        <taxon>Streptomyces</taxon>
    </lineage>
</organism>